<dbReference type="InterPro" id="IPR029753">
    <property type="entry name" value="D-isomer_DH_CS"/>
</dbReference>
<evidence type="ECO:0000256" key="4">
    <source>
        <dbReference type="RuleBase" id="RU003719"/>
    </source>
</evidence>
<dbReference type="GO" id="GO:0051287">
    <property type="term" value="F:NAD binding"/>
    <property type="evidence" value="ECO:0007669"/>
    <property type="project" value="InterPro"/>
</dbReference>
<dbReference type="KEGG" id="stui:GCM10017668_56440"/>
<dbReference type="Pfam" id="PF00389">
    <property type="entry name" value="2-Hacid_dh"/>
    <property type="match status" value="1"/>
</dbReference>
<dbReference type="SUPFAM" id="SSF51735">
    <property type="entry name" value="NAD(P)-binding Rossmann-fold domains"/>
    <property type="match status" value="1"/>
</dbReference>
<keyword evidence="3" id="KW-0520">NAD</keyword>
<dbReference type="InterPro" id="IPR036291">
    <property type="entry name" value="NAD(P)-bd_dom_sf"/>
</dbReference>
<dbReference type="Proteomes" id="UP000516373">
    <property type="component" value="Chromosome"/>
</dbReference>
<dbReference type="PROSITE" id="PS00671">
    <property type="entry name" value="D_2_HYDROXYACID_DH_3"/>
    <property type="match status" value="1"/>
</dbReference>
<evidence type="ECO:0000259" key="5">
    <source>
        <dbReference type="Pfam" id="PF00389"/>
    </source>
</evidence>
<evidence type="ECO:0000313" key="8">
    <source>
        <dbReference type="Proteomes" id="UP000516373"/>
    </source>
</evidence>
<evidence type="ECO:0000256" key="3">
    <source>
        <dbReference type="ARBA" id="ARBA00023027"/>
    </source>
</evidence>
<dbReference type="AlphaFoldDB" id="A0A7G1NML3"/>
<organism evidence="7 8">
    <name type="scientific">Streptomyces tuirus</name>
    <dbReference type="NCBI Taxonomy" id="68278"/>
    <lineage>
        <taxon>Bacteria</taxon>
        <taxon>Bacillati</taxon>
        <taxon>Actinomycetota</taxon>
        <taxon>Actinomycetes</taxon>
        <taxon>Kitasatosporales</taxon>
        <taxon>Streptomycetaceae</taxon>
        <taxon>Streptomyces</taxon>
    </lineage>
</organism>
<evidence type="ECO:0000313" key="7">
    <source>
        <dbReference type="EMBL" id="BCL23801.1"/>
    </source>
</evidence>
<dbReference type="InterPro" id="IPR006140">
    <property type="entry name" value="D-isomer_DH_NAD-bd"/>
</dbReference>
<reference evidence="7 8" key="1">
    <citation type="journal article" date="2014" name="Int. J. Syst. Evol. Microbiol.">
        <title>Complete genome sequence of Corynebacterium casei LMG S-19264T (=DSM 44701T), isolated from a smear-ripened cheese.</title>
        <authorList>
            <consortium name="US DOE Joint Genome Institute (JGI-PGF)"/>
            <person name="Walter F."/>
            <person name="Albersmeier A."/>
            <person name="Kalinowski J."/>
            <person name="Ruckert C."/>
        </authorList>
    </citation>
    <scope>NUCLEOTIDE SEQUENCE [LARGE SCALE GENOMIC DNA]</scope>
    <source>
        <strain evidence="7 8">JCM 4255</strain>
    </source>
</reference>
<dbReference type="EMBL" id="AP023439">
    <property type="protein sequence ID" value="BCL23801.1"/>
    <property type="molecule type" value="Genomic_DNA"/>
</dbReference>
<dbReference type="CDD" id="cd12167">
    <property type="entry name" value="2-Hacid_dh_8"/>
    <property type="match status" value="1"/>
</dbReference>
<dbReference type="Gene3D" id="3.40.50.720">
    <property type="entry name" value="NAD(P)-binding Rossmann-like Domain"/>
    <property type="match status" value="2"/>
</dbReference>
<sequence length="344" mass="36892">MSHRPQALSLSRRPQALFAMAAENVPQVFPPEVLARLRTSVDIDPDVVAEDFTHPRVLDALARTEVLVTGWGCPRLDETILDAAPRLRAVLHSAGSVKSFTTPAVRERGITVSSAAAANALPVAEYTLAMILLAGKDVLAARDRLRTARTSTGWGLIPGIGNHGRRVGVIGASRIGRRVLELLRPFDLRPVLTDPYVDERRAAALGVPLLPLDELLRTSHIVTVHAPDTPETRHMIGRRELALMPDGAVLINTARGALVDHDALVAELRAGRLTAILDVTDPEPLPADSPLYDLPGAFVTPHLAGSQGNELARLGLAVVEEAERLLAGQEPAHAVDWAALAREA</sequence>
<dbReference type="PANTHER" id="PTHR42789">
    <property type="entry name" value="D-ISOMER SPECIFIC 2-HYDROXYACID DEHYDROGENASE FAMILY PROTEIN (AFU_ORTHOLOGUE AFUA_6G10090)"/>
    <property type="match status" value="1"/>
</dbReference>
<comment type="similarity">
    <text evidence="1 4">Belongs to the D-isomer specific 2-hydroxyacid dehydrogenase family.</text>
</comment>
<dbReference type="GO" id="GO:0016616">
    <property type="term" value="F:oxidoreductase activity, acting on the CH-OH group of donors, NAD or NADP as acceptor"/>
    <property type="evidence" value="ECO:0007669"/>
    <property type="project" value="InterPro"/>
</dbReference>
<accession>A0A7G1NML3</accession>
<evidence type="ECO:0000259" key="6">
    <source>
        <dbReference type="Pfam" id="PF02826"/>
    </source>
</evidence>
<dbReference type="PROSITE" id="PS00670">
    <property type="entry name" value="D_2_HYDROXYACID_DH_2"/>
    <property type="match status" value="1"/>
</dbReference>
<dbReference type="InterPro" id="IPR006139">
    <property type="entry name" value="D-isomer_2_OHA_DH_cat_dom"/>
</dbReference>
<name>A0A7G1NML3_9ACTN</name>
<dbReference type="PANTHER" id="PTHR42789:SF1">
    <property type="entry name" value="D-ISOMER SPECIFIC 2-HYDROXYACID DEHYDROGENASE FAMILY PROTEIN (AFU_ORTHOLOGUE AFUA_6G10090)"/>
    <property type="match status" value="1"/>
</dbReference>
<evidence type="ECO:0000256" key="2">
    <source>
        <dbReference type="ARBA" id="ARBA00023002"/>
    </source>
</evidence>
<protein>
    <submittedName>
        <fullName evidence="7">2-hydroxyacid dehydrogenase</fullName>
    </submittedName>
</protein>
<feature type="domain" description="D-isomer specific 2-hydroxyacid dehydrogenase catalytic" evidence="5">
    <location>
        <begin position="53"/>
        <end position="335"/>
    </location>
</feature>
<proteinExistence type="inferred from homology"/>
<dbReference type="SUPFAM" id="SSF52283">
    <property type="entry name" value="Formate/glycerate dehydrogenase catalytic domain-like"/>
    <property type="match status" value="1"/>
</dbReference>
<gene>
    <name evidence="7" type="ORF">GCM10017668_56440</name>
</gene>
<dbReference type="InterPro" id="IPR050857">
    <property type="entry name" value="D-2-hydroxyacid_DH"/>
</dbReference>
<evidence type="ECO:0000256" key="1">
    <source>
        <dbReference type="ARBA" id="ARBA00005854"/>
    </source>
</evidence>
<feature type="domain" description="D-isomer specific 2-hydroxyacid dehydrogenase NAD-binding" evidence="6">
    <location>
        <begin position="129"/>
        <end position="304"/>
    </location>
</feature>
<dbReference type="Pfam" id="PF02826">
    <property type="entry name" value="2-Hacid_dh_C"/>
    <property type="match status" value="1"/>
</dbReference>
<keyword evidence="2 4" id="KW-0560">Oxidoreductase</keyword>